<accession>A0A521AX43</accession>
<dbReference type="GO" id="GO:0016491">
    <property type="term" value="F:oxidoreductase activity"/>
    <property type="evidence" value="ECO:0007669"/>
    <property type="project" value="UniProtKB-KW"/>
</dbReference>
<dbReference type="Gene3D" id="3.50.50.60">
    <property type="entry name" value="FAD/NAD(P)-binding domain"/>
    <property type="match status" value="1"/>
</dbReference>
<gene>
    <name evidence="3" type="ORF">SAMN06264867_101415</name>
</gene>
<dbReference type="GO" id="GO:0005737">
    <property type="term" value="C:cytoplasm"/>
    <property type="evidence" value="ECO:0007669"/>
    <property type="project" value="TreeGrafter"/>
</dbReference>
<organism evidence="3 4">
    <name type="scientific">Halorubrum cibi</name>
    <dbReference type="NCBI Taxonomy" id="413815"/>
    <lineage>
        <taxon>Archaea</taxon>
        <taxon>Methanobacteriati</taxon>
        <taxon>Methanobacteriota</taxon>
        <taxon>Stenosarchaea group</taxon>
        <taxon>Halobacteria</taxon>
        <taxon>Halobacteriales</taxon>
        <taxon>Haloferacaceae</taxon>
        <taxon>Halorubrum</taxon>
    </lineage>
</organism>
<dbReference type="Gene3D" id="3.30.9.10">
    <property type="entry name" value="D-Amino Acid Oxidase, subunit A, domain 2"/>
    <property type="match status" value="1"/>
</dbReference>
<keyword evidence="4" id="KW-1185">Reference proteome</keyword>
<dbReference type="RefSeq" id="WP_142985330.1">
    <property type="nucleotide sequence ID" value="NZ_FXTD01000001.1"/>
</dbReference>
<dbReference type="Pfam" id="PF01266">
    <property type="entry name" value="DAO"/>
    <property type="match status" value="1"/>
</dbReference>
<evidence type="ECO:0000259" key="2">
    <source>
        <dbReference type="Pfam" id="PF01266"/>
    </source>
</evidence>
<dbReference type="InterPro" id="IPR036188">
    <property type="entry name" value="FAD/NAD-bd_sf"/>
</dbReference>
<feature type="domain" description="FAD dependent oxidoreductase" evidence="2">
    <location>
        <begin position="4"/>
        <end position="349"/>
    </location>
</feature>
<keyword evidence="1" id="KW-0560">Oxidoreductase</keyword>
<dbReference type="EMBL" id="FXTD01000001">
    <property type="protein sequence ID" value="SMO39110.1"/>
    <property type="molecule type" value="Genomic_DNA"/>
</dbReference>
<dbReference type="SUPFAM" id="SSF51905">
    <property type="entry name" value="FAD/NAD(P)-binding domain"/>
    <property type="match status" value="1"/>
</dbReference>
<dbReference type="PANTHER" id="PTHR13847">
    <property type="entry name" value="SARCOSINE DEHYDROGENASE-RELATED"/>
    <property type="match status" value="1"/>
</dbReference>
<reference evidence="3 4" key="1">
    <citation type="submission" date="2017-05" db="EMBL/GenBank/DDBJ databases">
        <authorList>
            <person name="Varghese N."/>
            <person name="Submissions S."/>
        </authorList>
    </citation>
    <scope>NUCLEOTIDE SEQUENCE [LARGE SCALE GENOMIC DNA]</scope>
    <source>
        <strain evidence="3 4">DSM 19504</strain>
    </source>
</reference>
<name>A0A521AX43_9EURY</name>
<dbReference type="Proteomes" id="UP000319712">
    <property type="component" value="Unassembled WGS sequence"/>
</dbReference>
<evidence type="ECO:0000256" key="1">
    <source>
        <dbReference type="ARBA" id="ARBA00023002"/>
    </source>
</evidence>
<evidence type="ECO:0000313" key="3">
    <source>
        <dbReference type="EMBL" id="SMO39110.1"/>
    </source>
</evidence>
<proteinExistence type="predicted"/>
<protein>
    <submittedName>
        <fullName evidence="3">Sarcosine oxidase subunit beta</fullName>
    </submittedName>
</protein>
<dbReference type="PANTHER" id="PTHR13847:SF289">
    <property type="entry name" value="GLYCINE OXIDASE"/>
    <property type="match status" value="1"/>
</dbReference>
<evidence type="ECO:0000313" key="4">
    <source>
        <dbReference type="Proteomes" id="UP000319712"/>
    </source>
</evidence>
<dbReference type="OrthoDB" id="168391at2157"/>
<dbReference type="InterPro" id="IPR006076">
    <property type="entry name" value="FAD-dep_OxRdtase"/>
</dbReference>
<dbReference type="AlphaFoldDB" id="A0A521AX43"/>
<sequence>MDPIVIVGGGIVGASLAYHLRDHPRPVVLYERDALGSGTTGDSVAIFVRHQSSPDPLSHELRERAWEHYEPLIEDGTLDFERIGTLDVARSDRELADLREATEALADLGVEASLLEPAALADHGLDPDAVAGAMWTPNDGYLDPAEIVRYYVREATEADGGVTVETGTAVTDVRVEEGAVVGVETAEGTRPAAAVVNAAGPWAPAVNDVAGVSLPLRHNRGPVVVLGKEDPFSLPFVQFGDGIYVRGEGRTQAFGGSFGASYEDAERLDPTDARSVDHDFYLEIGDRIEAAIPRLEGAEVVADWVGVRTLTPDGVPVVGESAVDGFYLAGGMSGLGVTLAPAVGEFLSKRIAGESVDPEIAAYLSPNRFE</sequence>